<evidence type="ECO:0000313" key="1">
    <source>
        <dbReference type="EMBL" id="OLN97661.1"/>
    </source>
</evidence>
<organism evidence="1 2">
    <name type="scientific">Colletotrichum chlorophyti</name>
    <dbReference type="NCBI Taxonomy" id="708187"/>
    <lineage>
        <taxon>Eukaryota</taxon>
        <taxon>Fungi</taxon>
        <taxon>Dikarya</taxon>
        <taxon>Ascomycota</taxon>
        <taxon>Pezizomycotina</taxon>
        <taxon>Sordariomycetes</taxon>
        <taxon>Hypocreomycetidae</taxon>
        <taxon>Glomerellales</taxon>
        <taxon>Glomerellaceae</taxon>
        <taxon>Colletotrichum</taxon>
    </lineage>
</organism>
<dbReference type="OrthoDB" id="3501153at2759"/>
<comment type="caution">
    <text evidence="1">The sequence shown here is derived from an EMBL/GenBank/DDBJ whole genome shotgun (WGS) entry which is preliminary data.</text>
</comment>
<proteinExistence type="predicted"/>
<keyword evidence="2" id="KW-1185">Reference proteome</keyword>
<dbReference type="STRING" id="708187.A0A1Q8S8G6"/>
<dbReference type="Proteomes" id="UP000186583">
    <property type="component" value="Unassembled WGS sequence"/>
</dbReference>
<evidence type="ECO:0000313" key="2">
    <source>
        <dbReference type="Proteomes" id="UP000186583"/>
    </source>
</evidence>
<dbReference type="PANTHER" id="PTHR35896:SF3">
    <property type="entry name" value="MAJOR FACILITATOR SUPERFAMILY TRANSPORTER"/>
    <property type="match status" value="1"/>
</dbReference>
<dbReference type="PANTHER" id="PTHR35896">
    <property type="entry name" value="IG-LIKE DOMAIN-CONTAINING PROTEIN"/>
    <property type="match status" value="1"/>
</dbReference>
<accession>A0A1Q8S8G6</accession>
<protein>
    <submittedName>
        <fullName evidence="1">Uncharacterized protein</fullName>
    </submittedName>
</protein>
<dbReference type="AlphaFoldDB" id="A0A1Q8S8G6"/>
<reference evidence="1 2" key="1">
    <citation type="submission" date="2016-11" db="EMBL/GenBank/DDBJ databases">
        <title>Draft Genome Assembly of Colletotrichum chlorophyti a pathogen of herbaceous plants.</title>
        <authorList>
            <person name="Gan P."/>
            <person name="Narusaka M."/>
            <person name="Tsushima A."/>
            <person name="Narusaka Y."/>
            <person name="Takano Y."/>
            <person name="Shirasu K."/>
        </authorList>
    </citation>
    <scope>NUCLEOTIDE SEQUENCE [LARGE SCALE GENOMIC DNA]</scope>
    <source>
        <strain evidence="1 2">NTL11</strain>
    </source>
</reference>
<gene>
    <name evidence="1" type="ORF">CCHL11_09627</name>
</gene>
<sequence>MVFFQQFVYKQIDSACEREKPYRDSEEDDSHVYEPEIKVRSFRKLLVKSTLVIGVLVSAFLSGLVSSKVVNSHSHSPSSLLGRIPIPLTQCGNSPDEARSLGCRFEVHNFAWVPPECYDDELGDEWDSHNDWVWSRSPNNSADTDKHFVAECRAGNVRTAWLPWYQHMAHCDIIMKKYMRSVMLFRPMDNWTSNWPHYEHCSRMMSRFDMDPMFYNSQIGLKFPTCDYSWFDERPETAASIELQPPWHATADYVKAPYCNDDKKVVYDGIQYH</sequence>
<dbReference type="EMBL" id="MPGH01000007">
    <property type="protein sequence ID" value="OLN97661.1"/>
    <property type="molecule type" value="Genomic_DNA"/>
</dbReference>
<dbReference type="InterPro" id="IPR053008">
    <property type="entry name" value="Phomopsin_biosynth_assoc"/>
</dbReference>
<name>A0A1Q8S8G6_9PEZI</name>